<accession>X1E4M9</accession>
<protein>
    <submittedName>
        <fullName evidence="1">Uncharacterized protein</fullName>
    </submittedName>
</protein>
<organism evidence="1">
    <name type="scientific">marine sediment metagenome</name>
    <dbReference type="NCBI Taxonomy" id="412755"/>
    <lineage>
        <taxon>unclassified sequences</taxon>
        <taxon>metagenomes</taxon>
        <taxon>ecological metagenomes</taxon>
    </lineage>
</organism>
<dbReference type="EMBL" id="BART01033885">
    <property type="protein sequence ID" value="GAH12149.1"/>
    <property type="molecule type" value="Genomic_DNA"/>
</dbReference>
<name>X1E4M9_9ZZZZ</name>
<proteinExistence type="predicted"/>
<sequence length="60" mass="7109">ENFPRHTGGAILLDGIGFWEKYIEDHPEKILEFSDWMGIPIKPYKISLNRLKELLLEKIR</sequence>
<dbReference type="AlphaFoldDB" id="X1E4M9"/>
<reference evidence="1" key="1">
    <citation type="journal article" date="2014" name="Front. Microbiol.">
        <title>High frequency of phylogenetically diverse reductive dehalogenase-homologous genes in deep subseafloor sedimentary metagenomes.</title>
        <authorList>
            <person name="Kawai M."/>
            <person name="Futagami T."/>
            <person name="Toyoda A."/>
            <person name="Takaki Y."/>
            <person name="Nishi S."/>
            <person name="Hori S."/>
            <person name="Arai W."/>
            <person name="Tsubouchi T."/>
            <person name="Morono Y."/>
            <person name="Uchiyama I."/>
            <person name="Ito T."/>
            <person name="Fujiyama A."/>
            <person name="Inagaki F."/>
            <person name="Takami H."/>
        </authorList>
    </citation>
    <scope>NUCLEOTIDE SEQUENCE</scope>
    <source>
        <strain evidence="1">Expedition CK06-06</strain>
    </source>
</reference>
<evidence type="ECO:0000313" key="1">
    <source>
        <dbReference type="EMBL" id="GAH12149.1"/>
    </source>
</evidence>
<comment type="caution">
    <text evidence="1">The sequence shown here is derived from an EMBL/GenBank/DDBJ whole genome shotgun (WGS) entry which is preliminary data.</text>
</comment>
<feature type="non-terminal residue" evidence="1">
    <location>
        <position position="1"/>
    </location>
</feature>
<gene>
    <name evidence="1" type="ORF">S01H4_58076</name>
</gene>